<accession>A0ACC2F1G2</accession>
<evidence type="ECO:0000313" key="2">
    <source>
        <dbReference type="Proteomes" id="UP001157502"/>
    </source>
</evidence>
<dbReference type="EMBL" id="CM055763">
    <property type="protein sequence ID" value="KAJ7985198.1"/>
    <property type="molecule type" value="Genomic_DNA"/>
</dbReference>
<dbReference type="Proteomes" id="UP001157502">
    <property type="component" value="Chromosome 36"/>
</dbReference>
<reference evidence="1" key="1">
    <citation type="submission" date="2021-05" db="EMBL/GenBank/DDBJ databases">
        <authorList>
            <person name="Pan Q."/>
            <person name="Jouanno E."/>
            <person name="Zahm M."/>
            <person name="Klopp C."/>
            <person name="Cabau C."/>
            <person name="Louis A."/>
            <person name="Berthelot C."/>
            <person name="Parey E."/>
            <person name="Roest Crollius H."/>
            <person name="Montfort J."/>
            <person name="Robinson-Rechavi M."/>
            <person name="Bouchez O."/>
            <person name="Lampietro C."/>
            <person name="Lopez Roques C."/>
            <person name="Donnadieu C."/>
            <person name="Postlethwait J."/>
            <person name="Bobe J."/>
            <person name="Dillon D."/>
            <person name="Chandos A."/>
            <person name="von Hippel F."/>
            <person name="Guiguen Y."/>
        </authorList>
    </citation>
    <scope>NUCLEOTIDE SEQUENCE</scope>
    <source>
        <strain evidence="1">YG-Jan2019</strain>
    </source>
</reference>
<protein>
    <submittedName>
        <fullName evidence="1">Uncharacterized protein</fullName>
    </submittedName>
</protein>
<gene>
    <name evidence="1" type="ORF">DPEC_G00349590</name>
</gene>
<comment type="caution">
    <text evidence="1">The sequence shown here is derived from an EMBL/GenBank/DDBJ whole genome shotgun (WGS) entry which is preliminary data.</text>
</comment>
<organism evidence="1 2">
    <name type="scientific">Dallia pectoralis</name>
    <name type="common">Alaska blackfish</name>
    <dbReference type="NCBI Taxonomy" id="75939"/>
    <lineage>
        <taxon>Eukaryota</taxon>
        <taxon>Metazoa</taxon>
        <taxon>Chordata</taxon>
        <taxon>Craniata</taxon>
        <taxon>Vertebrata</taxon>
        <taxon>Euteleostomi</taxon>
        <taxon>Actinopterygii</taxon>
        <taxon>Neopterygii</taxon>
        <taxon>Teleostei</taxon>
        <taxon>Protacanthopterygii</taxon>
        <taxon>Esociformes</taxon>
        <taxon>Umbridae</taxon>
        <taxon>Dallia</taxon>
    </lineage>
</organism>
<sequence>MLSRQEGCATDKVSNMNNYWIVFALCISHVIGEAIYSRIGRPDAVKIKCGAKTSNMDVEWSYQAVGSSGPPIMINSLNGKSGKQRKGTAPMVNRAILRESSLEIQAVETDAGQYICKVNREEKGSHSLYMISVTVNPPSPLDEGSQATLNCQVSGPSPLPSVEWLRPGGVVAGDSGMVSLNPVALTDHGEWSCRISQGEKTQDESLTVYIKAHTTTPVKSDPDSISHPSRSGLENQATHRTSWDAGSQNVTDWSMLGLSLWVWLPIGAGGLGLIVLLVTGVFLLCRNRRMKKRRQKIRNNGELLKANYCQCKSTTSEGPPQKRT</sequence>
<proteinExistence type="predicted"/>
<name>A0ACC2F1G2_DALPE</name>
<evidence type="ECO:0000313" key="1">
    <source>
        <dbReference type="EMBL" id="KAJ7985198.1"/>
    </source>
</evidence>
<keyword evidence="2" id="KW-1185">Reference proteome</keyword>